<evidence type="ECO:0000256" key="2">
    <source>
        <dbReference type="ARBA" id="ARBA00022636"/>
    </source>
</evidence>
<feature type="domain" description="PAS" evidence="3">
    <location>
        <begin position="171"/>
        <end position="218"/>
    </location>
</feature>
<evidence type="ECO:0000259" key="3">
    <source>
        <dbReference type="PROSITE" id="PS50112"/>
    </source>
</evidence>
<dbReference type="FunFam" id="3.20.20.450:FF:000001">
    <property type="entry name" value="Cyclic di-GMP phosphodiesterase yahA"/>
    <property type="match status" value="1"/>
</dbReference>
<dbReference type="EMBL" id="SMAO01000002">
    <property type="protein sequence ID" value="TCT23082.1"/>
    <property type="molecule type" value="Genomic_DNA"/>
</dbReference>
<dbReference type="Pfam" id="PF13426">
    <property type="entry name" value="PAS_9"/>
    <property type="match status" value="1"/>
</dbReference>
<dbReference type="CDD" id="cd01949">
    <property type="entry name" value="GGDEF"/>
    <property type="match status" value="1"/>
</dbReference>
<proteinExistence type="predicted"/>
<organism evidence="7 8">
    <name type="scientific">Thiobaca trueperi</name>
    <dbReference type="NCBI Taxonomy" id="127458"/>
    <lineage>
        <taxon>Bacteria</taxon>
        <taxon>Pseudomonadati</taxon>
        <taxon>Pseudomonadota</taxon>
        <taxon>Gammaproteobacteria</taxon>
        <taxon>Chromatiales</taxon>
        <taxon>Chromatiaceae</taxon>
        <taxon>Thiobaca</taxon>
    </lineage>
</organism>
<feature type="domain" description="PAS" evidence="3">
    <location>
        <begin position="323"/>
        <end position="367"/>
    </location>
</feature>
<dbReference type="GO" id="GO:0071111">
    <property type="term" value="F:cyclic-guanylate-specific phosphodiesterase activity"/>
    <property type="evidence" value="ECO:0007669"/>
    <property type="project" value="UniProtKB-EC"/>
</dbReference>
<feature type="domain" description="GGDEF" evidence="6">
    <location>
        <begin position="452"/>
        <end position="592"/>
    </location>
</feature>
<feature type="domain" description="EAL" evidence="5">
    <location>
        <begin position="601"/>
        <end position="855"/>
    </location>
</feature>
<feature type="domain" description="PAC" evidence="4">
    <location>
        <begin position="369"/>
        <end position="420"/>
    </location>
</feature>
<dbReference type="InterPro" id="IPR013767">
    <property type="entry name" value="PAS_fold"/>
</dbReference>
<dbReference type="CDD" id="cd01948">
    <property type="entry name" value="EAL"/>
    <property type="match status" value="1"/>
</dbReference>
<evidence type="ECO:0000259" key="4">
    <source>
        <dbReference type="PROSITE" id="PS50113"/>
    </source>
</evidence>
<dbReference type="Pfam" id="PF00989">
    <property type="entry name" value="PAS"/>
    <property type="match status" value="1"/>
</dbReference>
<dbReference type="RefSeq" id="WP_243651454.1">
    <property type="nucleotide sequence ID" value="NZ_SMAO01000002.1"/>
</dbReference>
<dbReference type="Gene3D" id="3.20.20.450">
    <property type="entry name" value="EAL domain"/>
    <property type="match status" value="1"/>
</dbReference>
<dbReference type="Gene3D" id="3.30.450.40">
    <property type="match status" value="1"/>
</dbReference>
<dbReference type="SMART" id="SM00065">
    <property type="entry name" value="GAF"/>
    <property type="match status" value="1"/>
</dbReference>
<dbReference type="PROSITE" id="PS50113">
    <property type="entry name" value="PAC"/>
    <property type="match status" value="2"/>
</dbReference>
<dbReference type="NCBIfam" id="TIGR00254">
    <property type="entry name" value="GGDEF"/>
    <property type="match status" value="1"/>
</dbReference>
<dbReference type="InterPro" id="IPR029016">
    <property type="entry name" value="GAF-like_dom_sf"/>
</dbReference>
<dbReference type="NCBIfam" id="TIGR00229">
    <property type="entry name" value="sensory_box"/>
    <property type="match status" value="2"/>
</dbReference>
<dbReference type="Pfam" id="PF01590">
    <property type="entry name" value="GAF"/>
    <property type="match status" value="1"/>
</dbReference>
<dbReference type="SUPFAM" id="SSF55781">
    <property type="entry name" value="GAF domain-like"/>
    <property type="match status" value="1"/>
</dbReference>
<sequence length="863" mass="95601">MEMIQRHAFEATLAATAEFVSAPSRQGFCAEIVRHAAETLALDYVHIACLVPGERRVATQSAWLDGRLFANWSYDISGTPCQEVLSGARRCIASGVQAMYPQDEDLQRLCAESYVGEPIRNSSGDVIGLIVGIGRSPLAHAELVQATLRILAMRAGAEFEQRATLDKLIDSESRYRLAFQTSPDSININRLADGLYLDINEGFERLTGWTRDEVIGKTSRELKIWHDLADRQQLVDALLHAGYCENLEARFAMKDGRVITGLMSAHIITLGGESCILSITRDITDMRRAEAALRESEARANSILRAAPVGIGVLVKRVFREANDTLLRMVGYSREELIGQSSRLLYSSDAEFEQVGHDIYTQALEQDVGTLETRWQRRDGTLIDVILSTSLINPDDLDQGVTFSALDITARKETEEQIRQLAYFDSLTGLPNRRLLLDRLGHALISSQRSRQYGALMMLDLDRFKVLNDTQGHDVGDRLLIEVAQRITTSLREGDTVCRLGGDEYVAILEDLGTDEQAAASATEMIAEKIRAALNTPYTLTGDGKTHYSTPSLGLTLFCGHDAPIDVLLKQADVALYQAKDAGRNTTRFFNPAMQAAIESRMALETALRQALVGDELQLFYQPQVDQDGCCIGAEALLRWRHARDGLISPAEFIPLAEETGLILPIGQWVMDTACAQLKIWETQAHCRSWQLAVNISARQFHQPDFVTQVRSSLDRSGANPQRLKLELTESVVLENAAEVASRMQQIKALGVGFSMDDFGTGYSSLSYLKRLPLDQLKIDQSFVRDIATDPNDAAIVRAILAMSQSLGIDVIAEGVETEEQRAFLHANGCHLFQGYLFGKPRPINEWTLCTSIPAHSAQRVNL</sequence>
<dbReference type="SMART" id="SM00086">
    <property type="entry name" value="PAC"/>
    <property type="match status" value="2"/>
</dbReference>
<evidence type="ECO:0000313" key="7">
    <source>
        <dbReference type="EMBL" id="TCT23082.1"/>
    </source>
</evidence>
<dbReference type="Gene3D" id="3.30.70.270">
    <property type="match status" value="1"/>
</dbReference>
<dbReference type="InterPro" id="IPR000160">
    <property type="entry name" value="GGDEF_dom"/>
</dbReference>
<dbReference type="SUPFAM" id="SSF55785">
    <property type="entry name" value="PYP-like sensor domain (PAS domain)"/>
    <property type="match status" value="2"/>
</dbReference>
<dbReference type="InterPro" id="IPR000700">
    <property type="entry name" value="PAS-assoc_C"/>
</dbReference>
<reference evidence="7 8" key="1">
    <citation type="submission" date="2019-03" db="EMBL/GenBank/DDBJ databases">
        <title>Genomic Encyclopedia of Type Strains, Phase IV (KMG-IV): sequencing the most valuable type-strain genomes for metagenomic binning, comparative biology and taxonomic classification.</title>
        <authorList>
            <person name="Goeker M."/>
        </authorList>
    </citation>
    <scope>NUCLEOTIDE SEQUENCE [LARGE SCALE GENOMIC DNA]</scope>
    <source>
        <strain evidence="7 8">DSM 13587</strain>
    </source>
</reference>
<dbReference type="InterPro" id="IPR001633">
    <property type="entry name" value="EAL_dom"/>
</dbReference>
<dbReference type="CDD" id="cd00130">
    <property type="entry name" value="PAS"/>
    <property type="match status" value="2"/>
</dbReference>
<dbReference type="AlphaFoldDB" id="A0A4V6P003"/>
<dbReference type="SUPFAM" id="SSF141868">
    <property type="entry name" value="EAL domain-like"/>
    <property type="match status" value="1"/>
</dbReference>
<evidence type="ECO:0000259" key="5">
    <source>
        <dbReference type="PROSITE" id="PS50883"/>
    </source>
</evidence>
<keyword evidence="2" id="KW-0973">c-di-GMP</keyword>
<dbReference type="InterPro" id="IPR029787">
    <property type="entry name" value="Nucleotide_cyclase"/>
</dbReference>
<accession>A0A4V6P003</accession>
<evidence type="ECO:0000259" key="6">
    <source>
        <dbReference type="PROSITE" id="PS50887"/>
    </source>
</evidence>
<protein>
    <recommendedName>
        <fullName evidence="1">cyclic-guanylate-specific phosphodiesterase</fullName>
        <ecNumber evidence="1">3.1.4.52</ecNumber>
    </recommendedName>
</protein>
<dbReference type="PROSITE" id="PS50112">
    <property type="entry name" value="PAS"/>
    <property type="match status" value="2"/>
</dbReference>
<dbReference type="InterPro" id="IPR043128">
    <property type="entry name" value="Rev_trsase/Diguanyl_cyclase"/>
</dbReference>
<dbReference type="InterPro" id="IPR003018">
    <property type="entry name" value="GAF"/>
</dbReference>
<dbReference type="Pfam" id="PF00563">
    <property type="entry name" value="EAL"/>
    <property type="match status" value="1"/>
</dbReference>
<dbReference type="PANTHER" id="PTHR44757:SF2">
    <property type="entry name" value="BIOFILM ARCHITECTURE MAINTENANCE PROTEIN MBAA"/>
    <property type="match status" value="1"/>
</dbReference>
<dbReference type="InterPro" id="IPR052155">
    <property type="entry name" value="Biofilm_reg_signaling"/>
</dbReference>
<keyword evidence="8" id="KW-1185">Reference proteome</keyword>
<dbReference type="Proteomes" id="UP000295717">
    <property type="component" value="Unassembled WGS sequence"/>
</dbReference>
<dbReference type="InterPro" id="IPR001610">
    <property type="entry name" value="PAC"/>
</dbReference>
<dbReference type="PROSITE" id="PS50887">
    <property type="entry name" value="GGDEF"/>
    <property type="match status" value="1"/>
</dbReference>
<dbReference type="SMART" id="SM00091">
    <property type="entry name" value="PAS"/>
    <property type="match status" value="2"/>
</dbReference>
<dbReference type="Pfam" id="PF00990">
    <property type="entry name" value="GGDEF"/>
    <property type="match status" value="1"/>
</dbReference>
<comment type="caution">
    <text evidence="7">The sequence shown here is derived from an EMBL/GenBank/DDBJ whole genome shotgun (WGS) entry which is preliminary data.</text>
</comment>
<name>A0A4V6P003_9GAMM</name>
<dbReference type="SUPFAM" id="SSF55073">
    <property type="entry name" value="Nucleotide cyclase"/>
    <property type="match status" value="1"/>
</dbReference>
<dbReference type="SMART" id="SM00267">
    <property type="entry name" value="GGDEF"/>
    <property type="match status" value="1"/>
</dbReference>
<feature type="domain" description="PAC" evidence="4">
    <location>
        <begin position="245"/>
        <end position="295"/>
    </location>
</feature>
<dbReference type="Gene3D" id="3.30.450.20">
    <property type="entry name" value="PAS domain"/>
    <property type="match status" value="2"/>
</dbReference>
<dbReference type="PANTHER" id="PTHR44757">
    <property type="entry name" value="DIGUANYLATE CYCLASE DGCP"/>
    <property type="match status" value="1"/>
</dbReference>
<dbReference type="PROSITE" id="PS50883">
    <property type="entry name" value="EAL"/>
    <property type="match status" value="1"/>
</dbReference>
<evidence type="ECO:0000256" key="1">
    <source>
        <dbReference type="ARBA" id="ARBA00012282"/>
    </source>
</evidence>
<dbReference type="InterPro" id="IPR035919">
    <property type="entry name" value="EAL_sf"/>
</dbReference>
<evidence type="ECO:0000313" key="8">
    <source>
        <dbReference type="Proteomes" id="UP000295717"/>
    </source>
</evidence>
<dbReference type="SMART" id="SM00052">
    <property type="entry name" value="EAL"/>
    <property type="match status" value="1"/>
</dbReference>
<gene>
    <name evidence="7" type="ORF">EDC35_102419</name>
</gene>
<dbReference type="GO" id="GO:0006355">
    <property type="term" value="P:regulation of DNA-templated transcription"/>
    <property type="evidence" value="ECO:0007669"/>
    <property type="project" value="InterPro"/>
</dbReference>
<dbReference type="InterPro" id="IPR000014">
    <property type="entry name" value="PAS"/>
</dbReference>
<dbReference type="EC" id="3.1.4.52" evidence="1"/>
<dbReference type="InterPro" id="IPR035965">
    <property type="entry name" value="PAS-like_dom_sf"/>
</dbReference>